<protein>
    <submittedName>
        <fullName evidence="3">Acid phosphatase</fullName>
    </submittedName>
</protein>
<evidence type="ECO:0000256" key="1">
    <source>
        <dbReference type="SAM" id="Phobius"/>
    </source>
</evidence>
<feature type="transmembrane region" description="Helical" evidence="1">
    <location>
        <begin position="47"/>
        <end position="66"/>
    </location>
</feature>
<comment type="caution">
    <text evidence="3">The sequence shown here is derived from an EMBL/GenBank/DDBJ whole genome shotgun (WGS) entry which is preliminary data.</text>
</comment>
<dbReference type="SUPFAM" id="SSF48317">
    <property type="entry name" value="Acid phosphatase/Vanadium-dependent haloperoxidase"/>
    <property type="match status" value="1"/>
</dbReference>
<feature type="transmembrane region" description="Helical" evidence="1">
    <location>
        <begin position="242"/>
        <end position="262"/>
    </location>
</feature>
<feature type="transmembrane region" description="Helical" evidence="1">
    <location>
        <begin position="167"/>
        <end position="185"/>
    </location>
</feature>
<dbReference type="InterPro" id="IPR000326">
    <property type="entry name" value="PAP2/HPO"/>
</dbReference>
<proteinExistence type="predicted"/>
<dbReference type="SMART" id="SM00014">
    <property type="entry name" value="acidPPc"/>
    <property type="match status" value="1"/>
</dbReference>
<accession>A0A2M9XAE3</accession>
<dbReference type="Proteomes" id="UP000232196">
    <property type="component" value="Unassembled WGS sequence"/>
</dbReference>
<evidence type="ECO:0000313" key="4">
    <source>
        <dbReference type="Proteomes" id="UP000232196"/>
    </source>
</evidence>
<feature type="transmembrane region" description="Helical" evidence="1">
    <location>
        <begin position="274"/>
        <end position="296"/>
    </location>
</feature>
<feature type="transmembrane region" description="Helical" evidence="1">
    <location>
        <begin position="143"/>
        <end position="161"/>
    </location>
</feature>
<reference evidence="3 4" key="1">
    <citation type="submission" date="2017-07" db="EMBL/GenBank/DDBJ databases">
        <title>Leptospira spp. isolated from tropical soils.</title>
        <authorList>
            <person name="Thibeaux R."/>
            <person name="Iraola G."/>
            <person name="Ferres I."/>
            <person name="Bierque E."/>
            <person name="Girault D."/>
            <person name="Soupe-Gilbert M.-E."/>
            <person name="Picardeau M."/>
            <person name="Goarant C."/>
        </authorList>
    </citation>
    <scope>NUCLEOTIDE SEQUENCE [LARGE SCALE GENOMIC DNA]</scope>
    <source>
        <strain evidence="3 4">MCA1-C-A1</strain>
    </source>
</reference>
<feature type="transmembrane region" description="Helical" evidence="1">
    <location>
        <begin position="212"/>
        <end position="230"/>
    </location>
</feature>
<feature type="transmembrane region" description="Helical" evidence="1">
    <location>
        <begin position="78"/>
        <end position="96"/>
    </location>
</feature>
<name>A0A2M9XAE3_9LEPT</name>
<dbReference type="Pfam" id="PF01569">
    <property type="entry name" value="PAP2"/>
    <property type="match status" value="1"/>
</dbReference>
<keyword evidence="1" id="KW-0472">Membrane</keyword>
<feature type="transmembrane region" description="Helical" evidence="1">
    <location>
        <begin position="312"/>
        <end position="330"/>
    </location>
</feature>
<feature type="transmembrane region" description="Helical" evidence="1">
    <location>
        <begin position="116"/>
        <end position="136"/>
    </location>
</feature>
<dbReference type="OrthoDB" id="9789113at2"/>
<keyword evidence="1" id="KW-0812">Transmembrane</keyword>
<keyword evidence="1" id="KW-1133">Transmembrane helix</keyword>
<dbReference type="PANTHER" id="PTHR14969:SF13">
    <property type="entry name" value="AT30094P"/>
    <property type="match status" value="1"/>
</dbReference>
<evidence type="ECO:0000259" key="2">
    <source>
        <dbReference type="SMART" id="SM00014"/>
    </source>
</evidence>
<dbReference type="InterPro" id="IPR036938">
    <property type="entry name" value="PAP2/HPO_sf"/>
</dbReference>
<evidence type="ECO:0000313" key="3">
    <source>
        <dbReference type="EMBL" id="PJZ24512.1"/>
    </source>
</evidence>
<dbReference type="PANTHER" id="PTHR14969">
    <property type="entry name" value="SPHINGOSINE-1-PHOSPHATE PHOSPHOHYDROLASE"/>
    <property type="match status" value="1"/>
</dbReference>
<feature type="domain" description="Phosphatidic acid phosphatase type 2/haloperoxidase" evidence="2">
    <location>
        <begin position="71"/>
        <end position="182"/>
    </location>
</feature>
<dbReference type="AlphaFoldDB" id="A0A2M9XAE3"/>
<sequence>MRLKPKLYMFVFMTDSFLWKEILFSNAPLEALHISFLKTVLDPFTILFHYLGSSLFFMALVSLIYLCVDRKIGIRMTLGLLIAGVVNGAFKALLTMPRPIGLPFPSELGLMEGSYGFPSGHVQTAVVLYGTLFLHIRIRWVRILTAFLILFMPISRMYAGLHFLGDTLGGFTLGILILFGLEFLFTKDPEILEPSFVGQTPNTGQAPDQKKLKSFVLFILAITVPSILLHDPSQPESTNRSWEQVISSAGALAGFGIGILYNKREGLDWKSVDSWIVFLIRVGVIILGILIFYLALGKILSSLFGENPVARYFKYGIVCYYIGHLAPILLKRIRGGIYLT</sequence>
<feature type="transmembrane region" description="Helical" evidence="1">
    <location>
        <begin position="7"/>
        <end position="27"/>
    </location>
</feature>
<gene>
    <name evidence="3" type="ORF">CH357_15710</name>
</gene>
<dbReference type="RefSeq" id="WP_100707713.1">
    <property type="nucleotide sequence ID" value="NZ_NPDL01000007.1"/>
</dbReference>
<organism evidence="3 4">
    <name type="scientific">Leptospira hartskeerlii</name>
    <dbReference type="NCBI Taxonomy" id="2023177"/>
    <lineage>
        <taxon>Bacteria</taxon>
        <taxon>Pseudomonadati</taxon>
        <taxon>Spirochaetota</taxon>
        <taxon>Spirochaetia</taxon>
        <taxon>Leptospirales</taxon>
        <taxon>Leptospiraceae</taxon>
        <taxon>Leptospira</taxon>
    </lineage>
</organism>
<dbReference type="PRINTS" id="PR00173">
    <property type="entry name" value="EDTRNSPORT"/>
</dbReference>
<dbReference type="Gene3D" id="1.20.144.10">
    <property type="entry name" value="Phosphatidic acid phosphatase type 2/haloperoxidase"/>
    <property type="match status" value="1"/>
</dbReference>
<dbReference type="EMBL" id="NPDN01000008">
    <property type="protein sequence ID" value="PJZ24512.1"/>
    <property type="molecule type" value="Genomic_DNA"/>
</dbReference>
<keyword evidence="4" id="KW-1185">Reference proteome</keyword>